<dbReference type="SMART" id="SM00530">
    <property type="entry name" value="HTH_XRE"/>
    <property type="match status" value="1"/>
</dbReference>
<dbReference type="GO" id="GO:0003677">
    <property type="term" value="F:DNA binding"/>
    <property type="evidence" value="ECO:0007669"/>
    <property type="project" value="UniProtKB-KW"/>
</dbReference>
<dbReference type="Pfam" id="PF01381">
    <property type="entry name" value="HTH_3"/>
    <property type="match status" value="1"/>
</dbReference>
<organism evidence="3 4">
    <name type="scientific">Cyclobacterium amurskyense</name>
    <dbReference type="NCBI Taxonomy" id="320787"/>
    <lineage>
        <taxon>Bacteria</taxon>
        <taxon>Pseudomonadati</taxon>
        <taxon>Bacteroidota</taxon>
        <taxon>Cytophagia</taxon>
        <taxon>Cytophagales</taxon>
        <taxon>Cyclobacteriaceae</taxon>
        <taxon>Cyclobacterium</taxon>
    </lineage>
</organism>
<dbReference type="PATRIC" id="fig|320787.5.peg.1503"/>
<evidence type="ECO:0000256" key="1">
    <source>
        <dbReference type="ARBA" id="ARBA00023125"/>
    </source>
</evidence>
<proteinExistence type="predicted"/>
<protein>
    <submittedName>
        <fullName evidence="3">Transcriptional regulator</fullName>
    </submittedName>
</protein>
<dbReference type="InterPro" id="IPR001387">
    <property type="entry name" value="Cro/C1-type_HTH"/>
</dbReference>
<dbReference type="RefSeq" id="WP_048641221.1">
    <property type="nucleotide sequence ID" value="NZ_CP012040.1"/>
</dbReference>
<evidence type="ECO:0000313" key="3">
    <source>
        <dbReference type="EMBL" id="AKP50810.1"/>
    </source>
</evidence>
<dbReference type="KEGG" id="camu:CA2015_1364"/>
<feature type="domain" description="HTH cro/C1-type" evidence="2">
    <location>
        <begin position="8"/>
        <end position="62"/>
    </location>
</feature>
<dbReference type="AlphaFoldDB" id="A0A0H4PCE7"/>
<evidence type="ECO:0000313" key="4">
    <source>
        <dbReference type="Proteomes" id="UP000036520"/>
    </source>
</evidence>
<evidence type="ECO:0000259" key="2">
    <source>
        <dbReference type="PROSITE" id="PS50943"/>
    </source>
</evidence>
<gene>
    <name evidence="3" type="ORF">CA2015_1364</name>
</gene>
<dbReference type="SUPFAM" id="SSF47413">
    <property type="entry name" value="lambda repressor-like DNA-binding domains"/>
    <property type="match status" value="1"/>
</dbReference>
<dbReference type="PANTHER" id="PTHR46558:SF11">
    <property type="entry name" value="HTH-TYPE TRANSCRIPTIONAL REGULATOR XRE"/>
    <property type="match status" value="1"/>
</dbReference>
<dbReference type="OrthoDB" id="3831186at2"/>
<dbReference type="STRING" id="320787.CA2015_1364"/>
<keyword evidence="1" id="KW-0238">DNA-binding</keyword>
<dbReference type="InterPro" id="IPR010982">
    <property type="entry name" value="Lambda_DNA-bd_dom_sf"/>
</dbReference>
<accession>A0A0H4PCE7</accession>
<dbReference type="PANTHER" id="PTHR46558">
    <property type="entry name" value="TRACRIPTIONAL REGULATORY PROTEIN-RELATED-RELATED"/>
    <property type="match status" value="1"/>
</dbReference>
<dbReference type="CDD" id="cd00093">
    <property type="entry name" value="HTH_XRE"/>
    <property type="match status" value="1"/>
</dbReference>
<name>A0A0H4PCE7_9BACT</name>
<dbReference type="PROSITE" id="PS50943">
    <property type="entry name" value="HTH_CROC1"/>
    <property type="match status" value="1"/>
</dbReference>
<dbReference type="Proteomes" id="UP000036520">
    <property type="component" value="Chromosome"/>
</dbReference>
<sequence length="249" mass="28760">MSFFGRNIKKIRSLKLLSQQAFAEVFDLKRATLGAYEEERSEPKIDTIIKIANYFSIPIDDLLTKELTINQLLKFNTNLTTDADQMEVAALTKVPIILPECVADYLNHHSKKNFIADLPVMSLPISNEKIFRAYTVTDLEMANQDVGFYPNDVVVGELVPKSAYKKLNNRTPVIVVTDTDILVRRYFSTDKGYVLRADHKGIDDQVFNAKQIYELWRIRYVFYKRIPETSGEISDQINLLRMEIEKLKK</sequence>
<reference evidence="3 4" key="1">
    <citation type="submission" date="2015-07" db="EMBL/GenBank/DDBJ databases">
        <authorList>
            <person name="Kim K.M."/>
        </authorList>
    </citation>
    <scope>NUCLEOTIDE SEQUENCE [LARGE SCALE GENOMIC DNA]</scope>
    <source>
        <strain evidence="3 4">KCTC 12363</strain>
    </source>
</reference>
<dbReference type="EMBL" id="CP012040">
    <property type="protein sequence ID" value="AKP50810.1"/>
    <property type="molecule type" value="Genomic_DNA"/>
</dbReference>
<dbReference type="Gene3D" id="1.10.260.40">
    <property type="entry name" value="lambda repressor-like DNA-binding domains"/>
    <property type="match status" value="1"/>
</dbReference>
<keyword evidence="4" id="KW-1185">Reference proteome</keyword>